<feature type="transmembrane region" description="Helical" evidence="3">
    <location>
        <begin position="42"/>
        <end position="62"/>
    </location>
</feature>
<dbReference type="Gene3D" id="3.10.20.90">
    <property type="entry name" value="Phosphatidylinositol 3-kinase Catalytic Subunit, Chain A, domain 1"/>
    <property type="match status" value="1"/>
</dbReference>
<keyword evidence="3" id="KW-1133">Transmembrane helix</keyword>
<feature type="compositionally biased region" description="Low complexity" evidence="2">
    <location>
        <begin position="242"/>
        <end position="268"/>
    </location>
</feature>
<feature type="compositionally biased region" description="Acidic residues" evidence="2">
    <location>
        <begin position="378"/>
        <end position="387"/>
    </location>
</feature>
<feature type="transmembrane region" description="Helical" evidence="3">
    <location>
        <begin position="90"/>
        <end position="107"/>
    </location>
</feature>
<dbReference type="GO" id="GO:0036503">
    <property type="term" value="P:ERAD pathway"/>
    <property type="evidence" value="ECO:0007669"/>
    <property type="project" value="TreeGrafter"/>
</dbReference>
<feature type="compositionally biased region" description="Low complexity" evidence="2">
    <location>
        <begin position="205"/>
        <end position="222"/>
    </location>
</feature>
<protein>
    <recommendedName>
        <fullName evidence="4">UBX domain-containing protein</fullName>
    </recommendedName>
</protein>
<dbReference type="PANTHER" id="PTHR23322">
    <property type="entry name" value="FAS-ASSOCIATED PROTEIN"/>
    <property type="match status" value="1"/>
</dbReference>
<dbReference type="SUPFAM" id="SSF54236">
    <property type="entry name" value="Ubiquitin-like"/>
    <property type="match status" value="1"/>
</dbReference>
<sequence>MPSIMPSLASKAVGAVTGLVTGVLNRGKRFYKWQKKHKDQALVLYIFILGYSYCNFSFWSYLPQPYGTQWHMQFRYAETQVLKVIWPETWLLFLAHWAALAVLYILLKRTSKELQQRREISTQRQLEAKNIEREERIRKQMQVKLQVLAQQAEEEKRRAQEEAARIREAERLAAREAAEQAKSGKAQAIGSKQAQVAQAAAARSSSPVVAPSTTSAQAAPSADHSAQQKQRYEALQRAADQAAAANSGAGNSSAGSSNGAAGAPSGRDMAAARGAGVAAAQRTGMVPLSVAQEAEERQRQWLQHGGGSTEALARMAREAERAAQDAEYQEALTADQKRAAARAAAEAEKQRKEEEKRALAKKLQELAALKQQLKGELEPEPAEDEKEAAEAEAAADGGTAPPSRCVVVRVRLPDGSTHTRRWLRSSPMDKVYCWVQSIDAMPLWAPEQWRLATSYPRTVVERSAGLVDVAGPGHGLMLLVEQA</sequence>
<keyword evidence="3" id="KW-0472">Membrane</keyword>
<evidence type="ECO:0000256" key="1">
    <source>
        <dbReference type="SAM" id="Coils"/>
    </source>
</evidence>
<evidence type="ECO:0000256" key="2">
    <source>
        <dbReference type="SAM" id="MobiDB-lite"/>
    </source>
</evidence>
<keyword evidence="3" id="KW-0812">Transmembrane</keyword>
<dbReference type="GO" id="GO:0005783">
    <property type="term" value="C:endoplasmic reticulum"/>
    <property type="evidence" value="ECO:0007669"/>
    <property type="project" value="TreeGrafter"/>
</dbReference>
<dbReference type="AlphaFoldDB" id="A0A7S0RXK8"/>
<evidence type="ECO:0000313" key="5">
    <source>
        <dbReference type="EMBL" id="CAD8688664.1"/>
    </source>
</evidence>
<keyword evidence="1" id="KW-0175">Coiled coil</keyword>
<feature type="compositionally biased region" description="Low complexity" evidence="2">
    <location>
        <begin position="391"/>
        <end position="402"/>
    </location>
</feature>
<evidence type="ECO:0000256" key="3">
    <source>
        <dbReference type="SAM" id="Phobius"/>
    </source>
</evidence>
<dbReference type="PROSITE" id="PS50033">
    <property type="entry name" value="UBX"/>
    <property type="match status" value="1"/>
</dbReference>
<dbReference type="InterPro" id="IPR001012">
    <property type="entry name" value="UBX_dom"/>
</dbReference>
<dbReference type="InterPro" id="IPR050730">
    <property type="entry name" value="UBX_domain-protein"/>
</dbReference>
<dbReference type="GO" id="GO:0043130">
    <property type="term" value="F:ubiquitin binding"/>
    <property type="evidence" value="ECO:0007669"/>
    <property type="project" value="TreeGrafter"/>
</dbReference>
<gene>
    <name evidence="5" type="ORF">CLEI1391_LOCUS14100</name>
</gene>
<dbReference type="EMBL" id="HBFB01025100">
    <property type="protein sequence ID" value="CAD8688664.1"/>
    <property type="molecule type" value="Transcribed_RNA"/>
</dbReference>
<dbReference type="Pfam" id="PF00789">
    <property type="entry name" value="UBX"/>
    <property type="match status" value="1"/>
</dbReference>
<feature type="region of interest" description="Disordered" evidence="2">
    <location>
        <begin position="205"/>
        <end position="268"/>
    </location>
</feature>
<dbReference type="CDD" id="cd01767">
    <property type="entry name" value="UBX"/>
    <property type="match status" value="1"/>
</dbReference>
<proteinExistence type="predicted"/>
<feature type="region of interest" description="Disordered" evidence="2">
    <location>
        <begin position="373"/>
        <end position="402"/>
    </location>
</feature>
<dbReference type="PANTHER" id="PTHR23322:SF1">
    <property type="entry name" value="FAS-ASSOCIATED FACTOR 2"/>
    <property type="match status" value="1"/>
</dbReference>
<name>A0A7S0RXK8_9CHLO</name>
<reference evidence="5" key="1">
    <citation type="submission" date="2021-01" db="EMBL/GenBank/DDBJ databases">
        <authorList>
            <person name="Corre E."/>
            <person name="Pelletier E."/>
            <person name="Niang G."/>
            <person name="Scheremetjew M."/>
            <person name="Finn R."/>
            <person name="Kale V."/>
            <person name="Holt S."/>
            <person name="Cochrane G."/>
            <person name="Meng A."/>
            <person name="Brown T."/>
            <person name="Cohen L."/>
        </authorList>
    </citation>
    <scope>NUCLEOTIDE SEQUENCE</scope>
    <source>
        <strain evidence="5">SAG 11-49</strain>
    </source>
</reference>
<evidence type="ECO:0000259" key="4">
    <source>
        <dbReference type="PROSITE" id="PS50033"/>
    </source>
</evidence>
<feature type="coiled-coil region" evidence="1">
    <location>
        <begin position="131"/>
        <end position="179"/>
    </location>
</feature>
<feature type="domain" description="UBX" evidence="4">
    <location>
        <begin position="401"/>
        <end position="457"/>
    </location>
</feature>
<organism evidence="5">
    <name type="scientific">Chlamydomonas leiostraca</name>
    <dbReference type="NCBI Taxonomy" id="1034604"/>
    <lineage>
        <taxon>Eukaryota</taxon>
        <taxon>Viridiplantae</taxon>
        <taxon>Chlorophyta</taxon>
        <taxon>core chlorophytes</taxon>
        <taxon>Chlorophyceae</taxon>
        <taxon>CS clade</taxon>
        <taxon>Chlamydomonadales</taxon>
        <taxon>Chlamydomonadaceae</taxon>
        <taxon>Chlamydomonas</taxon>
    </lineage>
</organism>
<dbReference type="InterPro" id="IPR029071">
    <property type="entry name" value="Ubiquitin-like_domsf"/>
</dbReference>
<accession>A0A7S0RXK8</accession>